<reference evidence="1" key="2">
    <citation type="submission" date="2021-08" db="EMBL/GenBank/DDBJ databases">
        <authorList>
            <person name="Gostincar C."/>
            <person name="Sun X."/>
            <person name="Song Z."/>
            <person name="Gunde-Cimerman N."/>
        </authorList>
    </citation>
    <scope>NUCLEOTIDE SEQUENCE</scope>
    <source>
        <strain evidence="1">EXF-8016</strain>
    </source>
</reference>
<proteinExistence type="predicted"/>
<evidence type="ECO:0000313" key="1">
    <source>
        <dbReference type="EMBL" id="KAH0236046.1"/>
    </source>
</evidence>
<comment type="caution">
    <text evidence="1">The sequence shown here is derived from an EMBL/GenBank/DDBJ whole genome shotgun (WGS) entry which is preliminary data.</text>
</comment>
<feature type="non-terminal residue" evidence="1">
    <location>
        <position position="138"/>
    </location>
</feature>
<dbReference type="Proteomes" id="UP000767238">
    <property type="component" value="Unassembled WGS sequence"/>
</dbReference>
<dbReference type="EMBL" id="JAHFYH010000002">
    <property type="protein sequence ID" value="KAH0236046.1"/>
    <property type="molecule type" value="Genomic_DNA"/>
</dbReference>
<accession>A0A9P8GPZ9</accession>
<reference evidence="1" key="1">
    <citation type="journal article" date="2021" name="J Fungi (Basel)">
        <title>Virulence traits and population genomics of the black yeast Aureobasidium melanogenum.</title>
        <authorList>
            <person name="Cernosa A."/>
            <person name="Sun X."/>
            <person name="Gostincar C."/>
            <person name="Fang C."/>
            <person name="Gunde-Cimerman N."/>
            <person name="Song Z."/>
        </authorList>
    </citation>
    <scope>NUCLEOTIDE SEQUENCE</scope>
    <source>
        <strain evidence="1">EXF-8016</strain>
    </source>
</reference>
<protein>
    <submittedName>
        <fullName evidence="1">Uncharacterized protein</fullName>
    </submittedName>
</protein>
<name>A0A9P8GPZ9_AURME</name>
<sequence>MLLPIKHNLQHALRHHSKRVNYKHTLYNLRPSVASQPAANILIHLSHRDAMHKAMERQRDETNRKLQAVETRVLKGISEMEINILSAMSKISNDTEAQQQSSQKEELQVDVKFWGFVRGRVRVTGEQEESQVVKQEQI</sequence>
<organism evidence="1 2">
    <name type="scientific">Aureobasidium melanogenum</name>
    <name type="common">Aureobasidium pullulans var. melanogenum</name>
    <dbReference type="NCBI Taxonomy" id="46634"/>
    <lineage>
        <taxon>Eukaryota</taxon>
        <taxon>Fungi</taxon>
        <taxon>Dikarya</taxon>
        <taxon>Ascomycota</taxon>
        <taxon>Pezizomycotina</taxon>
        <taxon>Dothideomycetes</taxon>
        <taxon>Dothideomycetidae</taxon>
        <taxon>Dothideales</taxon>
        <taxon>Saccotheciaceae</taxon>
        <taxon>Aureobasidium</taxon>
    </lineage>
</organism>
<evidence type="ECO:0000313" key="2">
    <source>
        <dbReference type="Proteomes" id="UP000767238"/>
    </source>
</evidence>
<gene>
    <name evidence="1" type="ORF">KCV03_g514</name>
</gene>
<dbReference type="AlphaFoldDB" id="A0A9P8GPZ9"/>